<dbReference type="OrthoDB" id="78162at2157"/>
<evidence type="ECO:0000259" key="7">
    <source>
        <dbReference type="Pfam" id="PF00892"/>
    </source>
</evidence>
<keyword evidence="4 6" id="KW-1133">Transmembrane helix</keyword>
<evidence type="ECO:0000256" key="5">
    <source>
        <dbReference type="ARBA" id="ARBA00023136"/>
    </source>
</evidence>
<evidence type="ECO:0000256" key="1">
    <source>
        <dbReference type="ARBA" id="ARBA00004651"/>
    </source>
</evidence>
<sequence>MSTNTQHVKFGYISAVLAALLFGSVSTVAKPALVDIHPILLASLVYFLASIVATPLSKKTVSLSLQDKGLLIAIALSGAVIGPILFFAGLEKSTASDSSLLLNGEIIFSVFLAVLLFRERLSAIGYFAVILVIAGIIIVTTDMQFSDSIFDVQNKGNLLILGATLFWALDNNLSKILSTRLDVAKIVQIKSLIGGAILLLLVFLLQIPIEIELEHIPNILLLGIAGFGTSIFLFLHGLKRIGTVKTIMIFSTSSVFGLLFAALFLQEQISYFQIIAMVIILSGIYLLYKKQ</sequence>
<reference evidence="8 9" key="3">
    <citation type="journal article" date="2019" name="Int. J. Syst. Evol. Microbiol.">
        <title>Nitrosopumilus adriaticus sp. nov. and Nitrosopumilus piranensis sp. nov., two ammonia-oxidizing archaea from the Adriatic Sea and members of the class Nitrososphaeria.</title>
        <authorList>
            <person name="Bayer B."/>
            <person name="Vojvoda J."/>
            <person name="Reinthaler T."/>
            <person name="Reyes C."/>
            <person name="Pinto M."/>
            <person name="Herndl G.J."/>
        </authorList>
    </citation>
    <scope>NUCLEOTIDE SEQUENCE [LARGE SCALE GENOMIC DNA]</scope>
    <source>
        <strain evidence="8 9">D3C</strain>
    </source>
</reference>
<dbReference type="InterPro" id="IPR037185">
    <property type="entry name" value="EmrE-like"/>
</dbReference>
<dbReference type="InterPro" id="IPR050638">
    <property type="entry name" value="AA-Vitamin_Transporters"/>
</dbReference>
<gene>
    <name evidence="8" type="ORF">NPIRD3C_1848</name>
</gene>
<dbReference type="KEGG" id="nid:NPIRD3C_1848"/>
<accession>A0A0C5BTL8</accession>
<dbReference type="PANTHER" id="PTHR32322:SF18">
    <property type="entry name" value="S-ADENOSYLMETHIONINE_S-ADENOSYLHOMOCYSTEINE TRANSPORTER"/>
    <property type="match status" value="1"/>
</dbReference>
<feature type="transmembrane region" description="Helical" evidence="6">
    <location>
        <begin position="100"/>
        <end position="117"/>
    </location>
</feature>
<keyword evidence="5 6" id="KW-0472">Membrane</keyword>
<dbReference type="InterPro" id="IPR000620">
    <property type="entry name" value="EamA_dom"/>
</dbReference>
<keyword evidence="9" id="KW-1185">Reference proteome</keyword>
<feature type="transmembrane region" description="Helical" evidence="6">
    <location>
        <begin position="189"/>
        <end position="209"/>
    </location>
</feature>
<dbReference type="EMBL" id="CP010868">
    <property type="protein sequence ID" value="AJM93058.1"/>
    <property type="molecule type" value="Genomic_DNA"/>
</dbReference>
<organism evidence="8 9">
    <name type="scientific">Nitrosopumilus piranensis</name>
    <dbReference type="NCBI Taxonomy" id="1582439"/>
    <lineage>
        <taxon>Archaea</taxon>
        <taxon>Nitrososphaerota</taxon>
        <taxon>Nitrososphaeria</taxon>
        <taxon>Nitrosopumilales</taxon>
        <taxon>Nitrosopumilaceae</taxon>
        <taxon>Nitrosopumilus</taxon>
    </lineage>
</organism>
<feature type="transmembrane region" description="Helical" evidence="6">
    <location>
        <begin position="215"/>
        <end position="235"/>
    </location>
</feature>
<feature type="transmembrane region" description="Helical" evidence="6">
    <location>
        <begin position="69"/>
        <end position="88"/>
    </location>
</feature>
<evidence type="ECO:0000256" key="3">
    <source>
        <dbReference type="ARBA" id="ARBA00022692"/>
    </source>
</evidence>
<dbReference type="PATRIC" id="fig|1582439.9.peg.1904"/>
<feature type="transmembrane region" description="Helical" evidence="6">
    <location>
        <begin position="158"/>
        <end position="177"/>
    </location>
</feature>
<feature type="transmembrane region" description="Helical" evidence="6">
    <location>
        <begin position="271"/>
        <end position="288"/>
    </location>
</feature>
<feature type="domain" description="EamA" evidence="7">
    <location>
        <begin position="10"/>
        <end position="140"/>
    </location>
</feature>
<evidence type="ECO:0000256" key="2">
    <source>
        <dbReference type="ARBA" id="ARBA00022475"/>
    </source>
</evidence>
<dbReference type="Proteomes" id="UP000032027">
    <property type="component" value="Chromosome"/>
</dbReference>
<keyword evidence="2" id="KW-1003">Cell membrane</keyword>
<feature type="transmembrane region" description="Helical" evidence="6">
    <location>
        <begin position="39"/>
        <end position="57"/>
    </location>
</feature>
<dbReference type="STRING" id="1582439.NPIRD3C_1848"/>
<evidence type="ECO:0000313" key="8">
    <source>
        <dbReference type="EMBL" id="AJM93058.1"/>
    </source>
</evidence>
<reference evidence="9" key="1">
    <citation type="submission" date="2015-02" db="EMBL/GenBank/DDBJ databases">
        <title>Characterization of two novel Thaumarchaeota isolated from the Northern Adriatic Sea.</title>
        <authorList>
            <person name="Bayer B."/>
            <person name="Vojvoda J."/>
            <person name="Offre P."/>
            <person name="Srivastava A."/>
            <person name="Elisabeth N."/>
            <person name="Garcia J.A.L."/>
            <person name="Schleper C."/>
            <person name="Herndl G.J."/>
        </authorList>
    </citation>
    <scope>NUCLEOTIDE SEQUENCE [LARGE SCALE GENOMIC DNA]</scope>
    <source>
        <strain evidence="9">D3C</strain>
    </source>
</reference>
<dbReference type="RefSeq" id="WP_148703788.1">
    <property type="nucleotide sequence ID" value="NZ_CP010868.1"/>
</dbReference>
<protein>
    <recommendedName>
        <fullName evidence="7">EamA domain-containing protein</fullName>
    </recommendedName>
</protein>
<evidence type="ECO:0000256" key="4">
    <source>
        <dbReference type="ARBA" id="ARBA00022989"/>
    </source>
</evidence>
<name>A0A0C5BTL8_9ARCH</name>
<dbReference type="GO" id="GO:0005886">
    <property type="term" value="C:plasma membrane"/>
    <property type="evidence" value="ECO:0007669"/>
    <property type="project" value="UniProtKB-SubCell"/>
</dbReference>
<comment type="subcellular location">
    <subcellularLocation>
        <location evidence="1">Cell membrane</location>
        <topology evidence="1">Multi-pass membrane protein</topology>
    </subcellularLocation>
</comment>
<proteinExistence type="predicted"/>
<evidence type="ECO:0000313" key="9">
    <source>
        <dbReference type="Proteomes" id="UP000032027"/>
    </source>
</evidence>
<reference evidence="8 9" key="2">
    <citation type="journal article" date="2016" name="ISME J.">
        <title>Physiological and genomic characterization of two novel marine thaumarchaeal strains indicates niche differentiation.</title>
        <authorList>
            <person name="Bayer B."/>
            <person name="Vojvoda J."/>
            <person name="Offre P."/>
            <person name="Alves R.J."/>
            <person name="Elisabeth N.H."/>
            <person name="Garcia J.A."/>
            <person name="Volland J.M."/>
            <person name="Srivastava A."/>
            <person name="Schleper C."/>
            <person name="Herndl G.J."/>
        </authorList>
    </citation>
    <scope>NUCLEOTIDE SEQUENCE [LARGE SCALE GENOMIC DNA]</scope>
    <source>
        <strain evidence="8 9">D3C</strain>
    </source>
</reference>
<keyword evidence="3 6" id="KW-0812">Transmembrane</keyword>
<dbReference type="PANTHER" id="PTHR32322">
    <property type="entry name" value="INNER MEMBRANE TRANSPORTER"/>
    <property type="match status" value="1"/>
</dbReference>
<feature type="transmembrane region" description="Helical" evidence="6">
    <location>
        <begin position="124"/>
        <end position="146"/>
    </location>
</feature>
<dbReference type="SUPFAM" id="SSF103481">
    <property type="entry name" value="Multidrug resistance efflux transporter EmrE"/>
    <property type="match status" value="2"/>
</dbReference>
<dbReference type="AlphaFoldDB" id="A0A0C5BTL8"/>
<dbReference type="Pfam" id="PF00892">
    <property type="entry name" value="EamA"/>
    <property type="match status" value="2"/>
</dbReference>
<feature type="transmembrane region" description="Helical" evidence="6">
    <location>
        <begin position="247"/>
        <end position="265"/>
    </location>
</feature>
<evidence type="ECO:0000256" key="6">
    <source>
        <dbReference type="SAM" id="Phobius"/>
    </source>
</evidence>
<feature type="domain" description="EamA" evidence="7">
    <location>
        <begin position="155"/>
        <end position="288"/>
    </location>
</feature>
<dbReference type="HOGENOM" id="CLU_042632_1_0_2"/>
<dbReference type="GeneID" id="41600941"/>